<evidence type="ECO:0000256" key="1">
    <source>
        <dbReference type="SAM" id="MobiDB-lite"/>
    </source>
</evidence>
<protein>
    <submittedName>
        <fullName evidence="3">DUF6479 family protein</fullName>
    </submittedName>
</protein>
<feature type="compositionally biased region" description="Basic and acidic residues" evidence="1">
    <location>
        <begin position="74"/>
        <end position="109"/>
    </location>
</feature>
<keyword evidence="2" id="KW-1133">Transmembrane helix</keyword>
<sequence length="134" mass="14747">MSVYDHHAVQLAAGAPWAGLAPLIIGLCIVAVLIAAVWFGRRRIAGEPPVPRGKRARSGAWQAPNEPPLADGEVSDHGPGHQEEGPRSHEERQPIPDDMPQDGRRRLPHEISPFGVRQGRTRTTRRRHSGANWD</sequence>
<dbReference type="RefSeq" id="WP_222962111.1">
    <property type="nucleotide sequence ID" value="NZ_JAINZZ010000008.1"/>
</dbReference>
<accession>A0ABS7Q5H2</accession>
<evidence type="ECO:0000313" key="4">
    <source>
        <dbReference type="Proteomes" id="UP000778578"/>
    </source>
</evidence>
<dbReference type="Proteomes" id="UP000778578">
    <property type="component" value="Unassembled WGS sequence"/>
</dbReference>
<dbReference type="Pfam" id="PF20087">
    <property type="entry name" value="DUF6479"/>
    <property type="match status" value="1"/>
</dbReference>
<name>A0ABS7Q5H2_9ACTN</name>
<dbReference type="EMBL" id="JAINZZ010000008">
    <property type="protein sequence ID" value="MBY8877969.1"/>
    <property type="molecule type" value="Genomic_DNA"/>
</dbReference>
<reference evidence="3 4" key="1">
    <citation type="submission" date="2021-08" db="EMBL/GenBank/DDBJ databases">
        <title>WGS of actinomycetes from Thailand.</title>
        <authorList>
            <person name="Thawai C."/>
        </authorList>
    </citation>
    <scope>NUCLEOTIDE SEQUENCE [LARGE SCALE GENOMIC DNA]</scope>
    <source>
        <strain evidence="3 4">PLK6-54</strain>
    </source>
</reference>
<keyword evidence="4" id="KW-1185">Reference proteome</keyword>
<proteinExistence type="predicted"/>
<keyword evidence="2" id="KW-0472">Membrane</keyword>
<dbReference type="InterPro" id="IPR045513">
    <property type="entry name" value="DUF6479"/>
</dbReference>
<comment type="caution">
    <text evidence="3">The sequence shown here is derived from an EMBL/GenBank/DDBJ whole genome shotgun (WGS) entry which is preliminary data.</text>
</comment>
<feature type="compositionally biased region" description="Basic residues" evidence="1">
    <location>
        <begin position="119"/>
        <end position="134"/>
    </location>
</feature>
<gene>
    <name evidence="3" type="ORF">K7862_10050</name>
</gene>
<evidence type="ECO:0000256" key="2">
    <source>
        <dbReference type="SAM" id="Phobius"/>
    </source>
</evidence>
<feature type="region of interest" description="Disordered" evidence="1">
    <location>
        <begin position="45"/>
        <end position="134"/>
    </location>
</feature>
<evidence type="ECO:0000313" key="3">
    <source>
        <dbReference type="EMBL" id="MBY8877969.1"/>
    </source>
</evidence>
<organism evidence="3 4">
    <name type="scientific">Actinacidiphila acidipaludis</name>
    <dbReference type="NCBI Taxonomy" id="2873382"/>
    <lineage>
        <taxon>Bacteria</taxon>
        <taxon>Bacillati</taxon>
        <taxon>Actinomycetota</taxon>
        <taxon>Actinomycetes</taxon>
        <taxon>Kitasatosporales</taxon>
        <taxon>Streptomycetaceae</taxon>
        <taxon>Actinacidiphila</taxon>
    </lineage>
</organism>
<keyword evidence="2" id="KW-0812">Transmembrane</keyword>
<feature type="transmembrane region" description="Helical" evidence="2">
    <location>
        <begin position="20"/>
        <end position="39"/>
    </location>
</feature>